<dbReference type="AlphaFoldDB" id="A0A222EBK2"/>
<name>A0A222EBK2_9RHOB</name>
<evidence type="ECO:0000259" key="1">
    <source>
        <dbReference type="SMART" id="SM00470"/>
    </source>
</evidence>
<dbReference type="Proteomes" id="UP000203589">
    <property type="component" value="Plasmid pSMS3-2"/>
</dbReference>
<dbReference type="OrthoDB" id="7812516at2"/>
<keyword evidence="3" id="KW-1185">Reference proteome</keyword>
<dbReference type="EMBL" id="CP022542">
    <property type="protein sequence ID" value="ASP23567.1"/>
    <property type="molecule type" value="Genomic_DNA"/>
</dbReference>
<dbReference type="Gene3D" id="3.90.1530.30">
    <property type="match status" value="1"/>
</dbReference>
<evidence type="ECO:0000313" key="3">
    <source>
        <dbReference type="Proteomes" id="UP000203589"/>
    </source>
</evidence>
<organism evidence="2 3">
    <name type="scientific">Antarctobacter heliothermus</name>
    <dbReference type="NCBI Taxonomy" id="74033"/>
    <lineage>
        <taxon>Bacteria</taxon>
        <taxon>Pseudomonadati</taxon>
        <taxon>Pseudomonadota</taxon>
        <taxon>Alphaproteobacteria</taxon>
        <taxon>Rhodobacterales</taxon>
        <taxon>Roseobacteraceae</taxon>
        <taxon>Antarctobacter</taxon>
    </lineage>
</organism>
<dbReference type="InterPro" id="IPR003115">
    <property type="entry name" value="ParB_N"/>
</dbReference>
<dbReference type="InterPro" id="IPR036086">
    <property type="entry name" value="ParB/Sulfiredoxin_sf"/>
</dbReference>
<feature type="domain" description="ParB-like N-terminal" evidence="1">
    <location>
        <begin position="64"/>
        <end position="167"/>
    </location>
</feature>
<evidence type="ECO:0000313" key="2">
    <source>
        <dbReference type="EMBL" id="ASP23567.1"/>
    </source>
</evidence>
<proteinExistence type="predicted"/>
<gene>
    <name evidence="2" type="ORF">ANTHELSMS3_04669</name>
</gene>
<dbReference type="SUPFAM" id="SSF110849">
    <property type="entry name" value="ParB/Sulfiredoxin"/>
    <property type="match status" value="1"/>
</dbReference>
<keyword evidence="2" id="KW-0614">Plasmid</keyword>
<dbReference type="RefSeq" id="WP_094037638.1">
    <property type="nucleotide sequence ID" value="NZ_CP022542.1"/>
</dbReference>
<reference evidence="2 3" key="1">
    <citation type="submission" date="2017-07" db="EMBL/GenBank/DDBJ databases">
        <title>Genome Sequence of Antarctobacter heliothermus Strain SMS3 Isolated from a culture of the Diatom Skeletonema marinoi.</title>
        <authorList>
            <person name="Topel M."/>
            <person name="Pinder M.I.M."/>
            <person name="Johansson O.N."/>
            <person name="Kourtchenko O."/>
            <person name="Godhe A."/>
            <person name="Clarke A.K."/>
        </authorList>
    </citation>
    <scope>NUCLEOTIDE SEQUENCE [LARGE SCALE GENOMIC DNA]</scope>
    <source>
        <strain evidence="2 3">SMS3</strain>
        <plasmid evidence="3">Plasmid psms3-2</plasmid>
    </source>
</reference>
<accession>A0A222EBK2</accession>
<dbReference type="SMART" id="SM00470">
    <property type="entry name" value="ParB"/>
    <property type="match status" value="1"/>
</dbReference>
<geneLocation type="plasmid" evidence="3">
    <name>psms3-2</name>
</geneLocation>
<dbReference type="Pfam" id="PF02195">
    <property type="entry name" value="ParB_N"/>
    <property type="match status" value="1"/>
</dbReference>
<dbReference type="KEGG" id="aht:ANTHELSMS3_04669"/>
<sequence length="326" mass="35417">MAKRKRLTPANPMFLEPAPETKSAVAAPLRAPIADVAREASATAAAEEMAHSMAQARAQGRMVIAVPLAQIRRDHLTRDRVTVDEDDMAPLIESLRARGQQTPVDLVDLWPNKDGPRYGLISGWRRCLALERLHAETGEAQFAEVLALLRRPQDSSAAYVAMIEENEIRAGLSYYERARIVLRAVEAGAFADAGAALRGLFASASRAKRSKIGSFTTIVSALDGALQFPRALGERQGLALAQALEADAGLAAKLAATLRREAPETAEAELALLRSTLQPARPDRPKSHPVSVQVVRRSNREVSLIGEAVDEAFLKDLEAWIAKRRV</sequence>
<protein>
    <submittedName>
        <fullName evidence="2">ParB-like nuclease domain protein</fullName>
    </submittedName>
</protein>